<name>K0NVP0_9LACO</name>
<dbReference type="Proteomes" id="UP000009325">
    <property type="component" value="Unassembled WGS sequence"/>
</dbReference>
<comment type="caution">
    <text evidence="2">The sequence shown here is derived from an EMBL/GenBank/DDBJ whole genome shotgun (WGS) entry which is preliminary data.</text>
</comment>
<protein>
    <submittedName>
        <fullName evidence="2">Uncharacterized protein</fullName>
    </submittedName>
</protein>
<feature type="region of interest" description="Disordered" evidence="1">
    <location>
        <begin position="1"/>
        <end position="22"/>
    </location>
</feature>
<sequence length="81" mass="8632">MTVFSYDVDEQDCEGSEQDNGNDGVAFFKLGRNGGASVDFVANGQTEGHKEGGPIFGLVAGEQQGGDRNQEDFYSAHGDVR</sequence>
<organism evidence="2 3">
    <name type="scientific">Lactobacillus equicursoris 66c</name>
    <dbReference type="NCBI Taxonomy" id="872326"/>
    <lineage>
        <taxon>Bacteria</taxon>
        <taxon>Bacillati</taxon>
        <taxon>Bacillota</taxon>
        <taxon>Bacilli</taxon>
        <taxon>Lactobacillales</taxon>
        <taxon>Lactobacillaceae</taxon>
        <taxon>Lactobacillus</taxon>
    </lineage>
</organism>
<feature type="region of interest" description="Disordered" evidence="1">
    <location>
        <begin position="61"/>
        <end position="81"/>
    </location>
</feature>
<evidence type="ECO:0000313" key="2">
    <source>
        <dbReference type="EMBL" id="CCK83395.1"/>
    </source>
</evidence>
<proteinExistence type="predicted"/>
<dbReference type="AlphaFoldDB" id="K0NVP0"/>
<reference evidence="2 3" key="1">
    <citation type="submission" date="2012-08" db="EMBL/GenBank/DDBJ databases">
        <title>Draft Genome Sequences of Lactobacillus equicursoris CIP 110162T, isolated from thoroughbred racehorse feces and Lactobacillus sp. CRBIP 24.137 isolated from urine of human.</title>
        <authorList>
            <person name="Cousin S."/>
            <person name="Loux V."/>
            <person name="Ma L."/>
            <person name="Creno S."/>
            <person name="Clermont D."/>
            <person name="Bizet C."/>
            <person name="Bouchier C."/>
        </authorList>
    </citation>
    <scope>NUCLEOTIDE SEQUENCE [LARGE SCALE GENOMIC DNA]</scope>
    <source>
        <strain evidence="2 3">66c</strain>
    </source>
</reference>
<feature type="compositionally biased region" description="Acidic residues" evidence="1">
    <location>
        <begin position="7"/>
        <end position="17"/>
    </location>
</feature>
<gene>
    <name evidence="2" type="ORF">BN146_03845</name>
</gene>
<accession>K0NVP0</accession>
<evidence type="ECO:0000313" key="3">
    <source>
        <dbReference type="Proteomes" id="UP000009325"/>
    </source>
</evidence>
<dbReference type="EMBL" id="CALZ01000076">
    <property type="protein sequence ID" value="CCK83395.1"/>
    <property type="molecule type" value="Genomic_DNA"/>
</dbReference>
<evidence type="ECO:0000256" key="1">
    <source>
        <dbReference type="SAM" id="MobiDB-lite"/>
    </source>
</evidence>